<comment type="caution">
    <text evidence="1">The sequence shown here is derived from an EMBL/GenBank/DDBJ whole genome shotgun (WGS) entry which is preliminary data.</text>
</comment>
<protein>
    <submittedName>
        <fullName evidence="1">Uncharacterized protein</fullName>
    </submittedName>
</protein>
<keyword evidence="2" id="KW-1185">Reference proteome</keyword>
<reference evidence="1 2" key="1">
    <citation type="submission" date="2015-09" db="EMBL/GenBank/DDBJ databases">
        <title>Draft genome of a European isolate of the apple canker pathogen Neonectria ditissima.</title>
        <authorList>
            <person name="Gomez-Cortecero A."/>
            <person name="Harrison R.J."/>
            <person name="Armitage A.D."/>
        </authorList>
    </citation>
    <scope>NUCLEOTIDE SEQUENCE [LARGE SCALE GENOMIC DNA]</scope>
    <source>
        <strain evidence="1 2">R09/05</strain>
    </source>
</reference>
<dbReference type="OrthoDB" id="442731at2759"/>
<dbReference type="Proteomes" id="UP000050424">
    <property type="component" value="Unassembled WGS sequence"/>
</dbReference>
<dbReference type="EMBL" id="LKCW01000004">
    <property type="protein sequence ID" value="KPM45890.1"/>
    <property type="molecule type" value="Genomic_DNA"/>
</dbReference>
<proteinExistence type="predicted"/>
<accession>A0A0P7BWG2</accession>
<name>A0A0P7BWG2_9HYPO</name>
<evidence type="ECO:0000313" key="1">
    <source>
        <dbReference type="EMBL" id="KPM45890.1"/>
    </source>
</evidence>
<organism evidence="1 2">
    <name type="scientific">Neonectria ditissima</name>
    <dbReference type="NCBI Taxonomy" id="78410"/>
    <lineage>
        <taxon>Eukaryota</taxon>
        <taxon>Fungi</taxon>
        <taxon>Dikarya</taxon>
        <taxon>Ascomycota</taxon>
        <taxon>Pezizomycotina</taxon>
        <taxon>Sordariomycetes</taxon>
        <taxon>Hypocreomycetidae</taxon>
        <taxon>Hypocreales</taxon>
        <taxon>Nectriaceae</taxon>
        <taxon>Neonectria</taxon>
    </lineage>
</organism>
<dbReference type="AlphaFoldDB" id="A0A0P7BWG2"/>
<sequence length="100" mass="11237">MCLFPPTFLLPTVGHDAMGHTVEETMNPGTPHEATRRQDYALCADGKGYDVTSTDAQGSKVRMTTDAMERQVFLVKQDDSDGGKLRTVREYTYNTPDRRH</sequence>
<evidence type="ECO:0000313" key="2">
    <source>
        <dbReference type="Proteomes" id="UP000050424"/>
    </source>
</evidence>
<gene>
    <name evidence="1" type="ORF">AK830_g668</name>
</gene>